<reference evidence="2" key="1">
    <citation type="submission" date="2013-09" db="EMBL/GenBank/DDBJ databases">
        <title>Corchorus olitorius genome sequencing.</title>
        <authorList>
            <person name="Alam M."/>
            <person name="Haque M.S."/>
            <person name="Islam M.S."/>
            <person name="Emdad E.M."/>
            <person name="Islam M.M."/>
            <person name="Ahmed B."/>
            <person name="Halim A."/>
            <person name="Hossen Q.M.M."/>
            <person name="Hossain M.Z."/>
            <person name="Ahmed R."/>
            <person name="Khan M.M."/>
            <person name="Islam R."/>
            <person name="Rashid M.M."/>
            <person name="Khan S.A."/>
            <person name="Rahman M.S."/>
            <person name="Alam M."/>
            <person name="Yahiya A.S."/>
            <person name="Khan M.S."/>
            <person name="Azam M.S."/>
            <person name="Haque T."/>
            <person name="Lashkar M.Z.H."/>
            <person name="Akhand A.I."/>
            <person name="Morshed G."/>
            <person name="Roy S."/>
            <person name="Uddin K.S."/>
            <person name="Rabeya T."/>
            <person name="Hossain A.S."/>
            <person name="Chowdhury A."/>
            <person name="Snigdha A.R."/>
            <person name="Mortoza M.S."/>
            <person name="Matin S.A."/>
            <person name="Hoque S.M.E."/>
            <person name="Islam M.K."/>
            <person name="Roy D.K."/>
            <person name="Haider R."/>
            <person name="Moosa M.M."/>
            <person name="Elias S.M."/>
            <person name="Hasan A.M."/>
            <person name="Jahan S."/>
            <person name="Shafiuddin M."/>
            <person name="Mahmood N."/>
            <person name="Shommy N.S."/>
        </authorList>
    </citation>
    <scope>NUCLEOTIDE SEQUENCE [LARGE SCALE GENOMIC DNA]</scope>
    <source>
        <strain evidence="2">cv. O-4</strain>
    </source>
</reference>
<name>A0A1R3GC19_9ROSI</name>
<dbReference type="Proteomes" id="UP000187203">
    <property type="component" value="Unassembled WGS sequence"/>
</dbReference>
<keyword evidence="2" id="KW-1185">Reference proteome</keyword>
<sequence length="45" mass="4999">MVPGIEGESEVDEDDVNLGCWQPNPLCGIDISGHHIPFNKLYPVY</sequence>
<organism evidence="1 2">
    <name type="scientific">Corchorus olitorius</name>
    <dbReference type="NCBI Taxonomy" id="93759"/>
    <lineage>
        <taxon>Eukaryota</taxon>
        <taxon>Viridiplantae</taxon>
        <taxon>Streptophyta</taxon>
        <taxon>Embryophyta</taxon>
        <taxon>Tracheophyta</taxon>
        <taxon>Spermatophyta</taxon>
        <taxon>Magnoliopsida</taxon>
        <taxon>eudicotyledons</taxon>
        <taxon>Gunneridae</taxon>
        <taxon>Pentapetalae</taxon>
        <taxon>rosids</taxon>
        <taxon>malvids</taxon>
        <taxon>Malvales</taxon>
        <taxon>Malvaceae</taxon>
        <taxon>Grewioideae</taxon>
        <taxon>Apeibeae</taxon>
        <taxon>Corchorus</taxon>
    </lineage>
</organism>
<comment type="caution">
    <text evidence="1">The sequence shown here is derived from an EMBL/GenBank/DDBJ whole genome shotgun (WGS) entry which is preliminary data.</text>
</comment>
<accession>A0A1R3GC19</accession>
<proteinExistence type="predicted"/>
<evidence type="ECO:0000313" key="1">
    <source>
        <dbReference type="EMBL" id="OMO55644.1"/>
    </source>
</evidence>
<gene>
    <name evidence="1" type="ORF">COLO4_35904</name>
</gene>
<dbReference type="EMBL" id="AWUE01022901">
    <property type="protein sequence ID" value="OMO55644.1"/>
    <property type="molecule type" value="Genomic_DNA"/>
</dbReference>
<dbReference type="AlphaFoldDB" id="A0A1R3GC19"/>
<evidence type="ECO:0000313" key="2">
    <source>
        <dbReference type="Proteomes" id="UP000187203"/>
    </source>
</evidence>
<protein>
    <submittedName>
        <fullName evidence="1">Uncharacterized protein</fullName>
    </submittedName>
</protein>